<comment type="similarity">
    <text evidence="1 3">Belongs to the short-chain dehydrogenases/reductases (SDR) family.</text>
</comment>
<dbReference type="InterPro" id="IPR036291">
    <property type="entry name" value="NAD(P)-bd_dom_sf"/>
</dbReference>
<dbReference type="PANTHER" id="PTHR44196:SF1">
    <property type="entry name" value="DEHYDROGENASE_REDUCTASE SDR FAMILY MEMBER 7B"/>
    <property type="match status" value="1"/>
</dbReference>
<dbReference type="InterPro" id="IPR020904">
    <property type="entry name" value="Sc_DH/Rdtase_CS"/>
</dbReference>
<dbReference type="PANTHER" id="PTHR44196">
    <property type="entry name" value="DEHYDROGENASE/REDUCTASE SDR FAMILY MEMBER 7B"/>
    <property type="match status" value="1"/>
</dbReference>
<evidence type="ECO:0000313" key="4">
    <source>
        <dbReference type="EMBL" id="AWL06989.1"/>
    </source>
</evidence>
<dbReference type="GO" id="GO:0016491">
    <property type="term" value="F:oxidoreductase activity"/>
    <property type="evidence" value="ECO:0007669"/>
    <property type="project" value="UniProtKB-KW"/>
</dbReference>
<dbReference type="PRINTS" id="PR00080">
    <property type="entry name" value="SDRFAMILY"/>
</dbReference>
<dbReference type="SUPFAM" id="SSF51735">
    <property type="entry name" value="NAD(P)-binding Rossmann-fold domains"/>
    <property type="match status" value="1"/>
</dbReference>
<dbReference type="EMBL" id="CP029343">
    <property type="protein sequence ID" value="AWL06989.1"/>
    <property type="molecule type" value="Genomic_DNA"/>
</dbReference>
<evidence type="ECO:0000256" key="1">
    <source>
        <dbReference type="ARBA" id="ARBA00006484"/>
    </source>
</evidence>
<dbReference type="Gene3D" id="3.40.50.720">
    <property type="entry name" value="NAD(P)-binding Rossmann-like Domain"/>
    <property type="match status" value="1"/>
</dbReference>
<protein>
    <submittedName>
        <fullName evidence="4">Short chain dehydrogenase</fullName>
    </submittedName>
</protein>
<dbReference type="InterPro" id="IPR002347">
    <property type="entry name" value="SDR_fam"/>
</dbReference>
<dbReference type="GO" id="GO:0016020">
    <property type="term" value="C:membrane"/>
    <property type="evidence" value="ECO:0007669"/>
    <property type="project" value="TreeGrafter"/>
</dbReference>
<evidence type="ECO:0000256" key="2">
    <source>
        <dbReference type="ARBA" id="ARBA00023002"/>
    </source>
</evidence>
<keyword evidence="5" id="KW-1185">Reference proteome</keyword>
<name>A0A2S2DPI9_9BURK</name>
<dbReference type="CDD" id="cd05233">
    <property type="entry name" value="SDR_c"/>
    <property type="match status" value="1"/>
</dbReference>
<evidence type="ECO:0000313" key="5">
    <source>
        <dbReference type="Proteomes" id="UP000245820"/>
    </source>
</evidence>
<organism evidence="4 5">
    <name type="scientific">Massilia oculi</name>
    <dbReference type="NCBI Taxonomy" id="945844"/>
    <lineage>
        <taxon>Bacteria</taxon>
        <taxon>Pseudomonadati</taxon>
        <taxon>Pseudomonadota</taxon>
        <taxon>Betaproteobacteria</taxon>
        <taxon>Burkholderiales</taxon>
        <taxon>Oxalobacteraceae</taxon>
        <taxon>Telluria group</taxon>
        <taxon>Massilia</taxon>
    </lineage>
</organism>
<accession>A0A2S2DPI9</accession>
<dbReference type="NCBIfam" id="NF006565">
    <property type="entry name" value="PRK09072.1"/>
    <property type="match status" value="1"/>
</dbReference>
<sequence length="272" mass="28819">MGGHMWRLVLTGASGGIGQALAEALAPRCAALMLVGRDGPALEALRARLGPDKVRVVQGDLTQDATLAAVEAAARAMGGADLLINNAGVNAFHDFTTQEPAALRALLDVNLLAPMLLTQRLLPQLRQAGRAQVINVGSLFGYLGYPGFAGYCASKAGLRGFTQALRRELADTGIAARHFIPRATRTPINAGAVDALNAEMGVAVDQPGDVARQLLDFLDGTAWERKAGLREALLVLVNQLLPSLPDRAIRGQLAIIQRHMPGQSWRNKRSAS</sequence>
<dbReference type="PROSITE" id="PS00061">
    <property type="entry name" value="ADH_SHORT"/>
    <property type="match status" value="1"/>
</dbReference>
<dbReference type="PRINTS" id="PR00081">
    <property type="entry name" value="GDHRDH"/>
</dbReference>
<dbReference type="OrthoDB" id="9790266at2"/>
<evidence type="ECO:0000256" key="3">
    <source>
        <dbReference type="RuleBase" id="RU000363"/>
    </source>
</evidence>
<dbReference type="AlphaFoldDB" id="A0A2S2DPI9"/>
<proteinExistence type="inferred from homology"/>
<dbReference type="KEGG" id="mtim:DIR46_22870"/>
<keyword evidence="2" id="KW-0560">Oxidoreductase</keyword>
<dbReference type="Pfam" id="PF00106">
    <property type="entry name" value="adh_short"/>
    <property type="match status" value="1"/>
</dbReference>
<reference evidence="4 5" key="1">
    <citation type="submission" date="2018-05" db="EMBL/GenBank/DDBJ databases">
        <title>Complete genome sequence of Massilia oculi sp. nov. CCUG 43427T (=DSM 26321T), the type strain of M. oculi, and comparison with genome sequences of other Massilia strains.</title>
        <authorList>
            <person name="Zhu B."/>
        </authorList>
    </citation>
    <scope>NUCLEOTIDE SEQUENCE [LARGE SCALE GENOMIC DNA]</scope>
    <source>
        <strain evidence="4 5">CCUG 43427</strain>
    </source>
</reference>
<gene>
    <name evidence="4" type="ORF">DIR46_22870</name>
</gene>
<dbReference type="Proteomes" id="UP000245820">
    <property type="component" value="Chromosome"/>
</dbReference>